<dbReference type="SUPFAM" id="SSF54001">
    <property type="entry name" value="Cysteine proteinases"/>
    <property type="match status" value="1"/>
</dbReference>
<proteinExistence type="predicted"/>
<name>A0A7J6FAT3_CANSA</name>
<dbReference type="SMART" id="SM00848">
    <property type="entry name" value="Inhibitor_I29"/>
    <property type="match status" value="1"/>
</dbReference>
<evidence type="ECO:0000313" key="2">
    <source>
        <dbReference type="EMBL" id="KAF4367816.1"/>
    </source>
</evidence>
<evidence type="ECO:0000313" key="3">
    <source>
        <dbReference type="Proteomes" id="UP000525078"/>
    </source>
</evidence>
<dbReference type="InterPro" id="IPR013201">
    <property type="entry name" value="Prot_inhib_I29"/>
</dbReference>
<reference evidence="2 3" key="1">
    <citation type="journal article" date="2020" name="bioRxiv">
        <title>Sequence and annotation of 42 cannabis genomes reveals extensive copy number variation in cannabinoid synthesis and pathogen resistance genes.</title>
        <authorList>
            <person name="Mckernan K.J."/>
            <person name="Helbert Y."/>
            <person name="Kane L.T."/>
            <person name="Ebling H."/>
            <person name="Zhang L."/>
            <person name="Liu B."/>
            <person name="Eaton Z."/>
            <person name="Mclaughlin S."/>
            <person name="Kingan S."/>
            <person name="Baybayan P."/>
            <person name="Concepcion G."/>
            <person name="Jordan M."/>
            <person name="Riva A."/>
            <person name="Barbazuk W."/>
            <person name="Harkins T."/>
        </authorList>
    </citation>
    <scope>NUCLEOTIDE SEQUENCE [LARGE SCALE GENOMIC DNA]</scope>
    <source>
        <strain evidence="3">cv. Jamaican Lion 4</strain>
        <tissue evidence="2">Leaf</tissue>
    </source>
</reference>
<accession>A0A7J6FAT3</accession>
<dbReference type="Gene3D" id="1.10.287.2250">
    <property type="match status" value="1"/>
</dbReference>
<dbReference type="Pfam" id="PF08246">
    <property type="entry name" value="Inhibitor_I29"/>
    <property type="match status" value="1"/>
</dbReference>
<dbReference type="EMBL" id="JAATIP010000140">
    <property type="protein sequence ID" value="KAF4367816.1"/>
    <property type="molecule type" value="Genomic_DNA"/>
</dbReference>
<dbReference type="Proteomes" id="UP000525078">
    <property type="component" value="Unassembled WGS sequence"/>
</dbReference>
<comment type="caution">
    <text evidence="2">The sequence shown here is derived from an EMBL/GenBank/DDBJ whole genome shotgun (WGS) entry which is preliminary data.</text>
</comment>
<gene>
    <name evidence="2" type="ORF">F8388_016639</name>
</gene>
<evidence type="ECO:0000259" key="1">
    <source>
        <dbReference type="SMART" id="SM00848"/>
    </source>
</evidence>
<sequence length="110" mass="12620">MESILVSQTVINAISVSQIGFVPKVVDDASDCLGADHHFSLFKTKFGKSYASQEEHDYRFEVFKANLRRARRHQRLDPSANHGVTRFSDLTPAEFRRTFLGLWSRLRPPL</sequence>
<organism evidence="2 3">
    <name type="scientific">Cannabis sativa</name>
    <name type="common">Hemp</name>
    <name type="synonym">Marijuana</name>
    <dbReference type="NCBI Taxonomy" id="3483"/>
    <lineage>
        <taxon>Eukaryota</taxon>
        <taxon>Viridiplantae</taxon>
        <taxon>Streptophyta</taxon>
        <taxon>Embryophyta</taxon>
        <taxon>Tracheophyta</taxon>
        <taxon>Spermatophyta</taxon>
        <taxon>Magnoliopsida</taxon>
        <taxon>eudicotyledons</taxon>
        <taxon>Gunneridae</taxon>
        <taxon>Pentapetalae</taxon>
        <taxon>rosids</taxon>
        <taxon>fabids</taxon>
        <taxon>Rosales</taxon>
        <taxon>Cannabaceae</taxon>
        <taxon>Cannabis</taxon>
    </lineage>
</organism>
<dbReference type="InterPro" id="IPR038765">
    <property type="entry name" value="Papain-like_cys_pep_sf"/>
</dbReference>
<dbReference type="AlphaFoldDB" id="A0A7J6FAT3"/>
<protein>
    <recommendedName>
        <fullName evidence="1">Cathepsin propeptide inhibitor domain-containing protein</fullName>
    </recommendedName>
</protein>
<feature type="domain" description="Cathepsin propeptide inhibitor" evidence="1">
    <location>
        <begin position="39"/>
        <end position="95"/>
    </location>
</feature>